<evidence type="ECO:0000256" key="6">
    <source>
        <dbReference type="ARBA" id="ARBA00023125"/>
    </source>
</evidence>
<dbReference type="PANTHER" id="PTHR30405">
    <property type="entry name" value="TRANSPOSASE"/>
    <property type="match status" value="1"/>
</dbReference>
<reference evidence="11 12" key="1">
    <citation type="submission" date="2017-02" db="EMBL/GenBank/DDBJ databases">
        <title>Draft genome of Acidibacillus ferrooxidans Huett2.</title>
        <authorList>
            <person name="Schopf S."/>
        </authorList>
    </citation>
    <scope>NUCLEOTIDE SEQUENCE [LARGE SCALE GENOMIC DNA]</scope>
    <source>
        <strain evidence="11 12">Huett2</strain>
    </source>
</reference>
<protein>
    <submittedName>
        <fullName evidence="11">Transposase</fullName>
    </submittedName>
</protein>
<dbReference type="EMBL" id="MWPS01000022">
    <property type="protein sequence ID" value="OPG16030.1"/>
    <property type="molecule type" value="Genomic_DNA"/>
</dbReference>
<comment type="caution">
    <text evidence="11">The sequence shown here is derived from an EMBL/GenBank/DDBJ whole genome shotgun (WGS) entry which is preliminary data.</text>
</comment>
<dbReference type="Pfam" id="PF01385">
    <property type="entry name" value="OrfB_IS605"/>
    <property type="match status" value="1"/>
</dbReference>
<accession>A0A1V4ET57</accession>
<dbReference type="PANTHER" id="PTHR30405:SF25">
    <property type="entry name" value="RNA-GUIDED DNA ENDONUCLEASE INSQ-RELATED"/>
    <property type="match status" value="1"/>
</dbReference>
<dbReference type="InterPro" id="IPR001959">
    <property type="entry name" value="Transposase"/>
</dbReference>
<evidence type="ECO:0000256" key="1">
    <source>
        <dbReference type="ARBA" id="ARBA00008761"/>
    </source>
</evidence>
<feature type="domain" description="Transposase putative helix-turn-helix" evidence="10">
    <location>
        <begin position="1"/>
        <end position="46"/>
    </location>
</feature>
<evidence type="ECO:0000259" key="10">
    <source>
        <dbReference type="Pfam" id="PF12323"/>
    </source>
</evidence>
<evidence type="ECO:0000256" key="4">
    <source>
        <dbReference type="ARBA" id="ARBA00022723"/>
    </source>
</evidence>
<keyword evidence="4" id="KW-0479">Metal-binding</keyword>
<dbReference type="InterPro" id="IPR051399">
    <property type="entry name" value="RNA-guided_DNA_endo/Transpos"/>
</dbReference>
<keyword evidence="3" id="KW-0815">Transposition</keyword>
<evidence type="ECO:0000256" key="7">
    <source>
        <dbReference type="ARBA" id="ARBA00023172"/>
    </source>
</evidence>
<comment type="similarity">
    <text evidence="1">In the C-terminal section; belongs to the transposase 35 family.</text>
</comment>
<keyword evidence="7" id="KW-0233">DNA recombination</keyword>
<dbReference type="AlphaFoldDB" id="A0A1V4ET57"/>
<keyword evidence="12" id="KW-1185">Reference proteome</keyword>
<comment type="similarity">
    <text evidence="2">In the N-terminal section; belongs to the transposase 2 family.</text>
</comment>
<dbReference type="Pfam" id="PF07282">
    <property type="entry name" value="Cas12f1-like_TNB"/>
    <property type="match status" value="1"/>
</dbReference>
<evidence type="ECO:0000259" key="8">
    <source>
        <dbReference type="Pfam" id="PF01385"/>
    </source>
</evidence>
<evidence type="ECO:0000313" key="12">
    <source>
        <dbReference type="Proteomes" id="UP000190229"/>
    </source>
</evidence>
<organism evidence="11 12">
    <name type="scientific">Ferroacidibacillus organovorans</name>
    <dbReference type="NCBI Taxonomy" id="1765683"/>
    <lineage>
        <taxon>Bacteria</taxon>
        <taxon>Bacillati</taxon>
        <taxon>Bacillota</taxon>
        <taxon>Bacilli</taxon>
        <taxon>Bacillales</taxon>
        <taxon>Alicyclobacillaceae</taxon>
        <taxon>Ferroacidibacillus</taxon>
    </lineage>
</organism>
<dbReference type="GO" id="GO:0003677">
    <property type="term" value="F:DNA binding"/>
    <property type="evidence" value="ECO:0007669"/>
    <property type="project" value="UniProtKB-KW"/>
</dbReference>
<dbReference type="InterPro" id="IPR021027">
    <property type="entry name" value="Transposase_put_HTH"/>
</dbReference>
<evidence type="ECO:0000256" key="5">
    <source>
        <dbReference type="ARBA" id="ARBA00022833"/>
    </source>
</evidence>
<dbReference type="RefSeq" id="WP_079290572.1">
    <property type="nucleotide sequence ID" value="NZ_MWPS01000022.1"/>
</dbReference>
<evidence type="ECO:0000256" key="3">
    <source>
        <dbReference type="ARBA" id="ARBA00022578"/>
    </source>
</evidence>
<dbReference type="InterPro" id="IPR010095">
    <property type="entry name" value="Cas12f1-like_TNB"/>
</dbReference>
<dbReference type="GO" id="GO:0006310">
    <property type="term" value="P:DNA recombination"/>
    <property type="evidence" value="ECO:0007669"/>
    <property type="project" value="UniProtKB-KW"/>
</dbReference>
<dbReference type="GO" id="GO:0032196">
    <property type="term" value="P:transposition"/>
    <property type="evidence" value="ECO:0007669"/>
    <property type="project" value="UniProtKB-KW"/>
</dbReference>
<keyword evidence="6" id="KW-0238">DNA-binding</keyword>
<keyword evidence="5" id="KW-0862">Zinc</keyword>
<dbReference type="Proteomes" id="UP000190229">
    <property type="component" value="Unassembled WGS sequence"/>
</dbReference>
<evidence type="ECO:0000256" key="2">
    <source>
        <dbReference type="ARBA" id="ARBA00011044"/>
    </source>
</evidence>
<proteinExistence type="inferred from homology"/>
<sequence length="388" mass="44041">MLRSHKIALDPNKQQATYFSKASGVARFAYNWGLAEWKRQYEAGEKPTHASLRRQLNAIKREQFPWMLEVTKNAPQMALIHLGDAFQRFFRGVAKYPTFKKKGIHDRFTLTNDQFSVRGKCIRVPNLGWVRMREALRFSGKIMSATVSRKADKWFVSITVDTDDAPSMCENQAMVGVDLGVNRLATMSDGTRIQGAKPHKALLNRLRRLSRSLSRKQKGSKTRAKVKLKLAKLHAKVANIRNDELHKLTTRLASQYGVIVIENLNVKGMMANHRLARAVGDMGFHEFRRQLVYKTKIRGGQLIVVDRWFASSKICSECGTKQESMPLSVREWTCSKCSSLHDRDLNASKNLIKWAVSSTVTACGEDVRPANIEAASVKQEFNVKPTYE</sequence>
<dbReference type="Pfam" id="PF12323">
    <property type="entry name" value="HTH_OrfB_IS605"/>
    <property type="match status" value="1"/>
</dbReference>
<evidence type="ECO:0000313" key="11">
    <source>
        <dbReference type="EMBL" id="OPG16030.1"/>
    </source>
</evidence>
<evidence type="ECO:0000259" key="9">
    <source>
        <dbReference type="Pfam" id="PF07282"/>
    </source>
</evidence>
<feature type="domain" description="Cas12f1-like TNB" evidence="9">
    <location>
        <begin position="284"/>
        <end position="351"/>
    </location>
</feature>
<dbReference type="GO" id="GO:0046872">
    <property type="term" value="F:metal ion binding"/>
    <property type="evidence" value="ECO:0007669"/>
    <property type="project" value="UniProtKB-KW"/>
</dbReference>
<dbReference type="NCBIfam" id="NF040570">
    <property type="entry name" value="guided_TnpB"/>
    <property type="match status" value="1"/>
</dbReference>
<feature type="domain" description="Probable transposase IS891/IS1136/IS1341" evidence="8">
    <location>
        <begin position="158"/>
        <end position="271"/>
    </location>
</feature>
<name>A0A1V4ET57_9BACL</name>
<gene>
    <name evidence="11" type="ORF">B2M26_08230</name>
</gene>
<dbReference type="NCBIfam" id="TIGR01766">
    <property type="entry name" value="IS200/IS605 family accessory protein TnpB-like domain"/>
    <property type="match status" value="1"/>
</dbReference>